<dbReference type="EMBL" id="MU394327">
    <property type="protein sequence ID" value="KAI6085309.1"/>
    <property type="molecule type" value="Genomic_DNA"/>
</dbReference>
<comment type="caution">
    <text evidence="1">The sequence shown here is derived from an EMBL/GenBank/DDBJ whole genome shotgun (WGS) entry which is preliminary data.</text>
</comment>
<protein>
    <submittedName>
        <fullName evidence="1">Uncharacterized protein</fullName>
    </submittedName>
</protein>
<sequence>MTCSHDHYSHVEPQADYCSHSASSHDFPLVDMSGTAPGKRCPTCQGKGQEVWVLPGRDCPYCGTYVA</sequence>
<organism evidence="1 2">
    <name type="scientific">Hypoxylon rubiginosum</name>
    <dbReference type="NCBI Taxonomy" id="110542"/>
    <lineage>
        <taxon>Eukaryota</taxon>
        <taxon>Fungi</taxon>
        <taxon>Dikarya</taxon>
        <taxon>Ascomycota</taxon>
        <taxon>Pezizomycotina</taxon>
        <taxon>Sordariomycetes</taxon>
        <taxon>Xylariomycetidae</taxon>
        <taxon>Xylariales</taxon>
        <taxon>Hypoxylaceae</taxon>
        <taxon>Hypoxylon</taxon>
    </lineage>
</organism>
<accession>A0ACC0CXX6</accession>
<gene>
    <name evidence="1" type="ORF">F4821DRAFT_261149</name>
</gene>
<dbReference type="Proteomes" id="UP001497680">
    <property type="component" value="Unassembled WGS sequence"/>
</dbReference>
<evidence type="ECO:0000313" key="2">
    <source>
        <dbReference type="Proteomes" id="UP001497680"/>
    </source>
</evidence>
<evidence type="ECO:0000313" key="1">
    <source>
        <dbReference type="EMBL" id="KAI6085309.1"/>
    </source>
</evidence>
<keyword evidence="2" id="KW-1185">Reference proteome</keyword>
<proteinExistence type="predicted"/>
<reference evidence="1 2" key="1">
    <citation type="journal article" date="2022" name="New Phytol.">
        <title>Ecological generalism drives hyperdiversity of secondary metabolite gene clusters in xylarialean endophytes.</title>
        <authorList>
            <person name="Franco M.E.E."/>
            <person name="Wisecaver J.H."/>
            <person name="Arnold A.E."/>
            <person name="Ju Y.M."/>
            <person name="Slot J.C."/>
            <person name="Ahrendt S."/>
            <person name="Moore L.P."/>
            <person name="Eastman K.E."/>
            <person name="Scott K."/>
            <person name="Konkel Z."/>
            <person name="Mondo S.J."/>
            <person name="Kuo A."/>
            <person name="Hayes R.D."/>
            <person name="Haridas S."/>
            <person name="Andreopoulos B."/>
            <person name="Riley R."/>
            <person name="LaButti K."/>
            <person name="Pangilinan J."/>
            <person name="Lipzen A."/>
            <person name="Amirebrahimi M."/>
            <person name="Yan J."/>
            <person name="Adam C."/>
            <person name="Keymanesh K."/>
            <person name="Ng V."/>
            <person name="Louie K."/>
            <person name="Northen T."/>
            <person name="Drula E."/>
            <person name="Henrissat B."/>
            <person name="Hsieh H.M."/>
            <person name="Youens-Clark K."/>
            <person name="Lutzoni F."/>
            <person name="Miadlikowska J."/>
            <person name="Eastwood D.C."/>
            <person name="Hamelin R.C."/>
            <person name="Grigoriev I.V."/>
            <person name="U'Ren J.M."/>
        </authorList>
    </citation>
    <scope>NUCLEOTIDE SEQUENCE [LARGE SCALE GENOMIC DNA]</scope>
    <source>
        <strain evidence="1 2">ER1909</strain>
    </source>
</reference>
<name>A0ACC0CXX6_9PEZI</name>